<dbReference type="Proteomes" id="UP000278886">
    <property type="component" value="Chromosome"/>
</dbReference>
<evidence type="ECO:0000256" key="1">
    <source>
        <dbReference type="SAM" id="Phobius"/>
    </source>
</evidence>
<dbReference type="AlphaFoldDB" id="A0A387B8H2"/>
<reference evidence="3" key="1">
    <citation type="submission" date="2018-09" db="EMBL/GenBank/DDBJ databases">
        <title>Genome sequencing of strain 2DFWR-13.</title>
        <authorList>
            <person name="Heo J."/>
            <person name="Kim S.-J."/>
            <person name="Kwon S.-W."/>
        </authorList>
    </citation>
    <scope>NUCLEOTIDE SEQUENCE [LARGE SCALE GENOMIC DNA]</scope>
    <source>
        <strain evidence="3">2DFWR-13</strain>
    </source>
</reference>
<dbReference type="OrthoDB" id="3734431at2"/>
<name>A0A387B8H2_9MICO</name>
<feature type="transmembrane region" description="Helical" evidence="1">
    <location>
        <begin position="37"/>
        <end position="56"/>
    </location>
</feature>
<feature type="transmembrane region" description="Helical" evidence="1">
    <location>
        <begin position="110"/>
        <end position="130"/>
    </location>
</feature>
<organism evidence="2 3">
    <name type="scientific">Protaetiibacter intestinalis</name>
    <dbReference type="NCBI Taxonomy" id="2419774"/>
    <lineage>
        <taxon>Bacteria</taxon>
        <taxon>Bacillati</taxon>
        <taxon>Actinomycetota</taxon>
        <taxon>Actinomycetes</taxon>
        <taxon>Micrococcales</taxon>
        <taxon>Microbacteriaceae</taxon>
        <taxon>Protaetiibacter</taxon>
    </lineage>
</organism>
<dbReference type="Pfam" id="PF20108">
    <property type="entry name" value="DUF6498"/>
    <property type="match status" value="1"/>
</dbReference>
<keyword evidence="3" id="KW-1185">Reference proteome</keyword>
<protein>
    <submittedName>
        <fullName evidence="2">Uncharacterized protein</fullName>
    </submittedName>
</protein>
<evidence type="ECO:0000313" key="3">
    <source>
        <dbReference type="Proteomes" id="UP000278886"/>
    </source>
</evidence>
<dbReference type="RefSeq" id="WP_120762406.1">
    <property type="nucleotide sequence ID" value="NZ_CP032630.1"/>
</dbReference>
<dbReference type="KEGG" id="lyd:D7I47_07190"/>
<dbReference type="InterPro" id="IPR045466">
    <property type="entry name" value="DUF6498"/>
</dbReference>
<gene>
    <name evidence="2" type="ORF">D7I47_07190</name>
</gene>
<evidence type="ECO:0000313" key="2">
    <source>
        <dbReference type="EMBL" id="AYF98058.1"/>
    </source>
</evidence>
<keyword evidence="1" id="KW-0472">Membrane</keyword>
<proteinExistence type="predicted"/>
<feature type="transmembrane region" description="Helical" evidence="1">
    <location>
        <begin position="12"/>
        <end position="31"/>
    </location>
</feature>
<accession>A0A387B8H2</accession>
<keyword evidence="1" id="KW-1133">Transmembrane helix</keyword>
<feature type="transmembrane region" description="Helical" evidence="1">
    <location>
        <begin position="168"/>
        <end position="186"/>
    </location>
</feature>
<keyword evidence="1" id="KW-0812">Transmembrane</keyword>
<sequence length="223" mass="24211">MIPAPLRTAGLWLSVAVYLVLPLVGLFAWGWDWRPIVLLYWLENITIGGVVFISLVRRARGGEGVQAGFPAAFFLMHYGLFTFVHGVFVIVGITLIPIMTDTPGAPFNPWWVLLAWLLTTAVQWVLALRVVPPRPGGIGSAYGRVIVLHVVILGAVWLIAAFGLPSTVAVALVVLHAVVDVIELVVGSRMASGRYRWEQTSPGRFALRRIPEGEGGPSDRVAG</sequence>
<dbReference type="EMBL" id="CP032630">
    <property type="protein sequence ID" value="AYF98058.1"/>
    <property type="molecule type" value="Genomic_DNA"/>
</dbReference>
<feature type="transmembrane region" description="Helical" evidence="1">
    <location>
        <begin position="68"/>
        <end position="98"/>
    </location>
</feature>
<feature type="transmembrane region" description="Helical" evidence="1">
    <location>
        <begin position="142"/>
        <end position="162"/>
    </location>
</feature>